<accession>A0A0G4FN57</accession>
<dbReference type="PhylomeDB" id="A0A0G4FN57"/>
<reference evidence="2 3" key="1">
    <citation type="submission" date="2014-11" db="EMBL/GenBank/DDBJ databases">
        <authorList>
            <person name="Zhu J."/>
            <person name="Qi W."/>
            <person name="Song R."/>
        </authorList>
    </citation>
    <scope>NUCLEOTIDE SEQUENCE [LARGE SCALE GENOMIC DNA]</scope>
</reference>
<dbReference type="Proteomes" id="UP000041254">
    <property type="component" value="Unassembled WGS sequence"/>
</dbReference>
<keyword evidence="3" id="KW-1185">Reference proteome</keyword>
<name>A0A0G4FN57_VITBC</name>
<sequence length="247" mass="27203">MCAICSRPSVCVIEAPQGGWGGVREVLQLAGQCRKRLPIMACLAQPSVLAQPKMVGHHIFAGEQLKVFQHGADTQDVRVIRDEAAFRLTVDPPPSATPHHYHQHRQPNDPPVSSPIQYTTVDPWASPGRQKECNYVLVLTDAAHSFVAWLTISERDNLLVRVEVKTSEIPVRDDLCAVKDRHPQTAALPGGPHRTAALGRAGWPAALTDSPSKRGRSTDRHFDVDIRVWAEGPFVHSEGVWAFVCVQ</sequence>
<organism evidence="2 3">
    <name type="scientific">Vitrella brassicaformis (strain CCMP3155)</name>
    <dbReference type="NCBI Taxonomy" id="1169540"/>
    <lineage>
        <taxon>Eukaryota</taxon>
        <taxon>Sar</taxon>
        <taxon>Alveolata</taxon>
        <taxon>Colpodellida</taxon>
        <taxon>Vitrellaceae</taxon>
        <taxon>Vitrella</taxon>
    </lineage>
</organism>
<protein>
    <submittedName>
        <fullName evidence="2">Uncharacterized protein</fullName>
    </submittedName>
</protein>
<evidence type="ECO:0000256" key="1">
    <source>
        <dbReference type="SAM" id="MobiDB-lite"/>
    </source>
</evidence>
<dbReference type="AlphaFoldDB" id="A0A0G4FN57"/>
<dbReference type="EMBL" id="CDMY01000466">
    <property type="protein sequence ID" value="CEM15621.1"/>
    <property type="molecule type" value="Genomic_DNA"/>
</dbReference>
<proteinExistence type="predicted"/>
<dbReference type="InParanoid" id="A0A0G4FN57"/>
<gene>
    <name evidence="2" type="ORF">Vbra_15838</name>
</gene>
<evidence type="ECO:0000313" key="2">
    <source>
        <dbReference type="EMBL" id="CEM15621.1"/>
    </source>
</evidence>
<evidence type="ECO:0000313" key="3">
    <source>
        <dbReference type="Proteomes" id="UP000041254"/>
    </source>
</evidence>
<feature type="region of interest" description="Disordered" evidence="1">
    <location>
        <begin position="92"/>
        <end position="113"/>
    </location>
</feature>
<dbReference type="VEuPathDB" id="CryptoDB:Vbra_15838"/>